<dbReference type="PANTHER" id="PTHR43820:SF4">
    <property type="entry name" value="HIGH-AFFINITY BRANCHED-CHAIN AMINO ACID TRANSPORT ATP-BINDING PROTEIN LIVF"/>
    <property type="match status" value="1"/>
</dbReference>
<evidence type="ECO:0000313" key="7">
    <source>
        <dbReference type="EMBL" id="AAM02446.1"/>
    </source>
</evidence>
<dbReference type="FunCoup" id="Q8TW05">
    <property type="interactions" value="107"/>
</dbReference>
<dbReference type="GO" id="GO:0015658">
    <property type="term" value="F:branched-chain amino acid transmembrane transporter activity"/>
    <property type="evidence" value="ECO:0007669"/>
    <property type="project" value="TreeGrafter"/>
</dbReference>
<dbReference type="KEGG" id="mka:MK1233"/>
<feature type="domain" description="ABC transporter" evidence="6">
    <location>
        <begin position="4"/>
        <end position="234"/>
    </location>
</feature>
<evidence type="ECO:0000259" key="6">
    <source>
        <dbReference type="PROSITE" id="PS50893"/>
    </source>
</evidence>
<evidence type="ECO:0000256" key="4">
    <source>
        <dbReference type="ARBA" id="ARBA00022840"/>
    </source>
</evidence>
<dbReference type="HOGENOM" id="CLU_000604_1_2_2"/>
<dbReference type="InterPro" id="IPR003439">
    <property type="entry name" value="ABC_transporter-like_ATP-bd"/>
</dbReference>
<dbReference type="STRING" id="190192.MK1233"/>
<protein>
    <submittedName>
        <fullName evidence="7">ATPase subunit of an iron-regulated ABC-type transporter</fullName>
    </submittedName>
</protein>
<evidence type="ECO:0000256" key="1">
    <source>
        <dbReference type="ARBA" id="ARBA00005417"/>
    </source>
</evidence>
<dbReference type="InterPro" id="IPR017871">
    <property type="entry name" value="ABC_transporter-like_CS"/>
</dbReference>
<dbReference type="PATRIC" id="fig|190192.8.peg.1336"/>
<dbReference type="GO" id="GO:0015807">
    <property type="term" value="P:L-amino acid transport"/>
    <property type="evidence" value="ECO:0007669"/>
    <property type="project" value="TreeGrafter"/>
</dbReference>
<dbReference type="Pfam" id="PF00005">
    <property type="entry name" value="ABC_tran"/>
    <property type="match status" value="1"/>
</dbReference>
<dbReference type="Gene3D" id="3.40.50.300">
    <property type="entry name" value="P-loop containing nucleotide triphosphate hydrolases"/>
    <property type="match status" value="1"/>
</dbReference>
<dbReference type="Proteomes" id="UP000001826">
    <property type="component" value="Chromosome"/>
</dbReference>
<dbReference type="GO" id="GO:0016887">
    <property type="term" value="F:ATP hydrolysis activity"/>
    <property type="evidence" value="ECO:0007669"/>
    <property type="project" value="InterPro"/>
</dbReference>
<reference evidence="7 8" key="1">
    <citation type="journal article" date="2002" name="Proc. Natl. Acad. Sci. U.S.A.">
        <title>The complete genome of hyperthermophile Methanopyrus kandleri AV19 and monophyly of archaeal methanogens.</title>
        <authorList>
            <person name="Slesarev A.I."/>
            <person name="Mezhevaya K.V."/>
            <person name="Makarova K.S."/>
            <person name="Polushin N.N."/>
            <person name="Shcherbinina O.V."/>
            <person name="Shakhova V.V."/>
            <person name="Belova G.I."/>
            <person name="Aravind L."/>
            <person name="Natale D.A."/>
            <person name="Rogozin I.B."/>
            <person name="Tatusov R.L."/>
            <person name="Wolf Y.I."/>
            <person name="Stetter K.O."/>
            <person name="Malykh A.G."/>
            <person name="Koonin E.V."/>
            <person name="Kozyavkin S.A."/>
        </authorList>
    </citation>
    <scope>NUCLEOTIDE SEQUENCE [LARGE SCALE GENOMIC DNA]</scope>
    <source>
        <strain evidence="8">AV19 / DSM 6324 / JCM 9639 / NBRC 100938</strain>
    </source>
</reference>
<organism evidence="7 8">
    <name type="scientific">Methanopyrus kandleri (strain AV19 / DSM 6324 / JCM 9639 / NBRC 100938)</name>
    <dbReference type="NCBI Taxonomy" id="190192"/>
    <lineage>
        <taxon>Archaea</taxon>
        <taxon>Methanobacteriati</taxon>
        <taxon>Methanobacteriota</taxon>
        <taxon>Methanomada group</taxon>
        <taxon>Methanopyri</taxon>
        <taxon>Methanopyrales</taxon>
        <taxon>Methanopyraceae</taxon>
        <taxon>Methanopyrus</taxon>
    </lineage>
</organism>
<sequence>MALLEVKDLRVESEDGTEIVRGASLTVDEGEIVDLIGPNGSGKSTLAKTIVGCSGYEVVEGEVRFKGRDITDLPMYERARMGLTMSWQEPARFEGLTVGEYLSVCTDDEDWARRCLRIVGLDPEEYWDRECGENLSGGERKRVELAAVMAMRPDLVILDEPDAGLDMSSMEDLAKVIETMREEGSAVLLITHNRDLAEQVGDRAYLMMDGKIVDEGDPKDVVLKCLMCGGGLVCGAE</sequence>
<name>Q8TW05_METKA</name>
<dbReference type="SUPFAM" id="SSF52540">
    <property type="entry name" value="P-loop containing nucleoside triphosphate hydrolases"/>
    <property type="match status" value="1"/>
</dbReference>
<evidence type="ECO:0000313" key="8">
    <source>
        <dbReference type="Proteomes" id="UP000001826"/>
    </source>
</evidence>
<dbReference type="SMART" id="SM00382">
    <property type="entry name" value="AAA"/>
    <property type="match status" value="1"/>
</dbReference>
<dbReference type="PaxDb" id="190192-MK1233"/>
<proteinExistence type="inferred from homology"/>
<dbReference type="InterPro" id="IPR052156">
    <property type="entry name" value="BCAA_Transport_ATP-bd_LivF"/>
</dbReference>
<keyword evidence="3" id="KW-0547">Nucleotide-binding</keyword>
<dbReference type="RefSeq" id="WP_011019601.1">
    <property type="nucleotide sequence ID" value="NC_003551.1"/>
</dbReference>
<evidence type="ECO:0000256" key="3">
    <source>
        <dbReference type="ARBA" id="ARBA00022741"/>
    </source>
</evidence>
<evidence type="ECO:0000256" key="2">
    <source>
        <dbReference type="ARBA" id="ARBA00022448"/>
    </source>
</evidence>
<keyword evidence="2" id="KW-0813">Transport</keyword>
<keyword evidence="5" id="KW-0029">Amino-acid transport</keyword>
<dbReference type="GO" id="GO:0005524">
    <property type="term" value="F:ATP binding"/>
    <property type="evidence" value="ECO:0007669"/>
    <property type="project" value="UniProtKB-KW"/>
</dbReference>
<dbReference type="EMBL" id="AE009439">
    <property type="protein sequence ID" value="AAM02446.1"/>
    <property type="molecule type" value="Genomic_DNA"/>
</dbReference>
<dbReference type="EnsemblBacteria" id="AAM02446">
    <property type="protein sequence ID" value="AAM02446"/>
    <property type="gene ID" value="MK1233"/>
</dbReference>
<accession>Q8TW05</accession>
<dbReference type="InParanoid" id="Q8TW05"/>
<dbReference type="InterPro" id="IPR010230">
    <property type="entry name" value="FeS-cluster_ATPase_SufC"/>
</dbReference>
<keyword evidence="8" id="KW-1185">Reference proteome</keyword>
<evidence type="ECO:0000256" key="5">
    <source>
        <dbReference type="ARBA" id="ARBA00022970"/>
    </source>
</evidence>
<dbReference type="InterPro" id="IPR027417">
    <property type="entry name" value="P-loop_NTPase"/>
</dbReference>
<dbReference type="AlphaFoldDB" id="Q8TW05"/>
<dbReference type="PROSITE" id="PS50893">
    <property type="entry name" value="ABC_TRANSPORTER_2"/>
    <property type="match status" value="1"/>
</dbReference>
<keyword evidence="4" id="KW-0067">ATP-binding</keyword>
<dbReference type="OrthoDB" id="18492at2157"/>
<comment type="similarity">
    <text evidence="1">Belongs to the ABC transporter superfamily.</text>
</comment>
<dbReference type="PROSITE" id="PS00211">
    <property type="entry name" value="ABC_TRANSPORTER_1"/>
    <property type="match status" value="1"/>
</dbReference>
<dbReference type="InterPro" id="IPR003593">
    <property type="entry name" value="AAA+_ATPase"/>
</dbReference>
<gene>
    <name evidence="7" type="primary">sufC</name>
    <name evidence="7" type="ordered locus">MK1233</name>
</gene>
<dbReference type="GeneID" id="1477828"/>
<dbReference type="SMR" id="Q8TW05"/>
<dbReference type="CDD" id="cd03217">
    <property type="entry name" value="ABC_FeS_Assembly"/>
    <property type="match status" value="1"/>
</dbReference>
<dbReference type="PANTHER" id="PTHR43820">
    <property type="entry name" value="HIGH-AFFINITY BRANCHED-CHAIN AMINO ACID TRANSPORT ATP-BINDING PROTEIN LIVF"/>
    <property type="match status" value="1"/>
</dbReference>